<evidence type="ECO:0000256" key="17">
    <source>
        <dbReference type="SAM" id="MobiDB-lite"/>
    </source>
</evidence>
<comment type="function">
    <text evidence="14">Component of the coat protein complex II (COPII) which promotes the formation of transport vesicles from the endoplasmic reticulum (ER). The coat has two main functions, the physical deformation of the endoplasmic reticulum membrane into vesicles and the selection of cargo molecules.</text>
</comment>
<feature type="compositionally biased region" description="Polar residues" evidence="17">
    <location>
        <begin position="991"/>
        <end position="1008"/>
    </location>
</feature>
<dbReference type="PROSITE" id="PS50294">
    <property type="entry name" value="WD_REPEATS_REGION"/>
    <property type="match status" value="2"/>
</dbReference>
<evidence type="ECO:0000256" key="14">
    <source>
        <dbReference type="ARBA" id="ARBA00025471"/>
    </source>
</evidence>
<dbReference type="GO" id="GO:0070971">
    <property type="term" value="C:endoplasmic reticulum exit site"/>
    <property type="evidence" value="ECO:0007669"/>
    <property type="project" value="TreeGrafter"/>
</dbReference>
<evidence type="ECO:0000256" key="9">
    <source>
        <dbReference type="ARBA" id="ARBA00022824"/>
    </source>
</evidence>
<evidence type="ECO:0000256" key="11">
    <source>
        <dbReference type="ARBA" id="ARBA00022927"/>
    </source>
</evidence>
<dbReference type="VEuPathDB" id="FungiDB:SPPG_00469"/>
<evidence type="ECO:0000256" key="16">
    <source>
        <dbReference type="PROSITE-ProRule" id="PRU00221"/>
    </source>
</evidence>
<comment type="subunit">
    <text evidence="15">The COPII coat is composed of at least 5 proteins: the SEC23/24 complex, the SEC13/31 complex, and the protein SAR1. SEC13 and SEC31 make a 2:2 tetramer that forms the edge element of the COPII outer coat. The tetramer self-assembles in multiple copies to form the complete polyhedral cage. Interacts (via WD 8) with SEC13.</text>
</comment>
<comment type="similarity">
    <text evidence="3">Belongs to the WD repeat SEC31 family.</text>
</comment>
<evidence type="ECO:0000256" key="12">
    <source>
        <dbReference type="ARBA" id="ARBA00023136"/>
    </source>
</evidence>
<dbReference type="EMBL" id="KQ257450">
    <property type="protein sequence ID" value="KND04766.1"/>
    <property type="molecule type" value="Genomic_DNA"/>
</dbReference>
<evidence type="ECO:0000256" key="13">
    <source>
        <dbReference type="ARBA" id="ARBA00023329"/>
    </source>
</evidence>
<evidence type="ECO:0000259" key="18">
    <source>
        <dbReference type="Pfam" id="PF07304"/>
    </source>
</evidence>
<evidence type="ECO:0000256" key="1">
    <source>
        <dbReference type="ARBA" id="ARBA00004299"/>
    </source>
</evidence>
<organism evidence="19 20">
    <name type="scientific">Spizellomyces punctatus (strain DAOM BR117)</name>
    <dbReference type="NCBI Taxonomy" id="645134"/>
    <lineage>
        <taxon>Eukaryota</taxon>
        <taxon>Fungi</taxon>
        <taxon>Fungi incertae sedis</taxon>
        <taxon>Chytridiomycota</taxon>
        <taxon>Chytridiomycota incertae sedis</taxon>
        <taxon>Chytridiomycetes</taxon>
        <taxon>Spizellomycetales</taxon>
        <taxon>Spizellomycetaceae</taxon>
        <taxon>Spizellomyces</taxon>
    </lineage>
</organism>
<keyword evidence="11" id="KW-0653">Protein transport</keyword>
<feature type="compositionally biased region" description="Pro residues" evidence="17">
    <location>
        <begin position="1119"/>
        <end position="1132"/>
    </location>
</feature>
<dbReference type="STRING" id="645134.A0A0L0HTU5"/>
<feature type="compositionally biased region" description="Polar residues" evidence="17">
    <location>
        <begin position="1070"/>
        <end position="1082"/>
    </location>
</feature>
<feature type="region of interest" description="Disordered" evidence="17">
    <location>
        <begin position="900"/>
        <end position="1200"/>
    </location>
</feature>
<evidence type="ECO:0000256" key="10">
    <source>
        <dbReference type="ARBA" id="ARBA00022892"/>
    </source>
</evidence>
<dbReference type="Pfam" id="PF07304">
    <property type="entry name" value="SRA1"/>
    <property type="match status" value="1"/>
</dbReference>
<name>A0A0L0HTU5_SPIPD</name>
<sequence>MRLRYIDRTSTLAWSPGQHDTHGPLLATGTVAGALDASFSTAAELEIFDLNLAAQPGTPGSKNLRRLGGITCSARFNRLAWGALPGDTTRPLGVLASGMENGELDLWNPAAIMDGDSQKSLLMRHSIHGGPVRGLDFSPVQGNLLASGATDGEIYIWDLTNPTKPYTPGAKSQRLEDISTLAWNRQVAYILGTASNNGYTVLWDLRHKKEIITLAHPGGRKPITALAWNPAVATQLVTASEDDNAPVLLVWDLRNASAPQKGLQGHQKGILSVSWCPKDSDLLLSSGKDNSTLAWNPTTGEMIGELARSNNWSFDVQWCPRNPDLVAISSFDGNVSVHSLQSSGAEEGEEQPAAAQPTSNDPFDGCYQQQQSQPATQFALRQPPKWLRRPVGATFGFGGKLVSFDTQSKWIAVRTVPTEPTFAKRADELEAVMADGALDTYKAFCERRAAADDEGDAVNETDREMWSFLKVMLESGAREQVLQYLGFDRSKVGEDRLAGLLQKLRLSAYTKDEEEEPLTSVSEPPSAVKQAAAADGGHPNGLTNLFGASEADFPEILPQSDTIAPEEAKRMQKRRSDPFSLYPSKKTGEQGDIDTLITKAIVLGDFETAVDIALGANRLSDALMLAVSGGPDLLLRTQQEYFKRQAKEKSYVRVLKSVVTGDLEDIVENGNLDGAEGGWKDILALICTYGKAEDSSSLFSALGRRLEATSPTSPDGADYRGATRDNKKFAAVLCYLAAGDLKKVVNIWSRREIEEEHRLLEGAGSQNKKQVTAYASHIVALQSLIEKVTVFRKAIGFVDPELSNPSGFFQLENLYDHYAEYADSVAGQGKLDMAWTLLELVPEGFRWTPREERHGPPPGTEDAIAVLKDRVYRSGGLKRQVTRPPGPGFEVKDILAPAPVHYQGPQQPYVSQPANGPTHITNSAWNQPSYTPVYGQQTGGQYYAQPQQPAYGYSQPTPATYNTQYQPSSYGHVSNPPPASAYPPPPASNAFDQQAPQPVSMQHTTPKTGFNDPPMVLSKSRLASNTAPVSNPFPGAQQPTATAPLPPPPTTGYAQQPSASPGLGRRTPALPQNGQHEYTAQTAPGRILSPPPTGYQADYNSYGQPQPQQQPGYGGAGPIPTPTPPPPTPPIGGKPTIPSVGLRTATPPVYAGAPSTHAQAPVAQSGLPSPGPARTPTPQRPPSAAPVASKYPPGDRSHIPVAHKPLYDGLTKYLDLFRSVSSAPQQRRIYDNAERNLNIMFDQLNAEEIPADVVDKMMELVKAMDVQDFATAHRIQIDLLTTRFDATGQWMLVVKRLIDAAERVAGGNAAAGGQHAQQAQPMQSMPPMQAMQPPPQQGPPLQHGMVGMPPPPVNQQMGGPGAYAGVPPPPMGTMGWRQ</sequence>
<dbReference type="FunCoup" id="A0A0L0HTU5">
    <property type="interactions" value="407"/>
</dbReference>
<dbReference type="RefSeq" id="XP_016612805.1">
    <property type="nucleotide sequence ID" value="XM_016748794.1"/>
</dbReference>
<feature type="repeat" description="WD" evidence="16">
    <location>
        <begin position="125"/>
        <end position="167"/>
    </location>
</feature>
<keyword evidence="9" id="KW-0256">Endoplasmic reticulum</keyword>
<dbReference type="OMA" id="WLERPCG"/>
<dbReference type="GO" id="GO:0007029">
    <property type="term" value="P:endoplasmic reticulum organization"/>
    <property type="evidence" value="ECO:0007669"/>
    <property type="project" value="TreeGrafter"/>
</dbReference>
<dbReference type="GeneID" id="27684192"/>
<comment type="subcellular location">
    <subcellularLocation>
        <location evidence="1">Cytoplasmic vesicle</location>
        <location evidence="1">COPII-coated vesicle membrane</location>
        <topology evidence="1">Peripheral membrane protein</topology>
        <orientation evidence="1">Cytoplasmic side</orientation>
    </subcellularLocation>
    <subcellularLocation>
        <location evidence="2">Endoplasmic reticulum membrane</location>
        <topology evidence="2">Peripheral membrane protein</topology>
        <orientation evidence="2">Cytoplasmic side</orientation>
    </subcellularLocation>
</comment>
<evidence type="ECO:0000256" key="3">
    <source>
        <dbReference type="ARBA" id="ARBA00009358"/>
    </source>
</evidence>
<keyword evidence="7 16" id="KW-0853">WD repeat</keyword>
<dbReference type="GO" id="GO:0030127">
    <property type="term" value="C:COPII vesicle coat"/>
    <property type="evidence" value="ECO:0007669"/>
    <property type="project" value="TreeGrafter"/>
</dbReference>
<dbReference type="Gene3D" id="1.25.40.1030">
    <property type="match status" value="1"/>
</dbReference>
<dbReference type="InterPro" id="IPR036322">
    <property type="entry name" value="WD40_repeat_dom_sf"/>
</dbReference>
<accession>A0A0L0HTU5</accession>
<dbReference type="InterPro" id="IPR019775">
    <property type="entry name" value="WD40_repeat_CS"/>
</dbReference>
<evidence type="ECO:0000313" key="19">
    <source>
        <dbReference type="EMBL" id="KND04766.1"/>
    </source>
</evidence>
<feature type="compositionally biased region" description="Low complexity" evidence="17">
    <location>
        <begin position="930"/>
        <end position="956"/>
    </location>
</feature>
<evidence type="ECO:0000256" key="8">
    <source>
        <dbReference type="ARBA" id="ARBA00022737"/>
    </source>
</evidence>
<dbReference type="InterPro" id="IPR001680">
    <property type="entry name" value="WD40_rpt"/>
</dbReference>
<dbReference type="PROSITE" id="PS00678">
    <property type="entry name" value="WD_REPEATS_1"/>
    <property type="match status" value="1"/>
</dbReference>
<dbReference type="InterPro" id="IPR015943">
    <property type="entry name" value="WD40/YVTN_repeat-like_dom_sf"/>
</dbReference>
<dbReference type="GO" id="GO:0015031">
    <property type="term" value="P:protein transport"/>
    <property type="evidence" value="ECO:0007669"/>
    <property type="project" value="UniProtKB-KW"/>
</dbReference>
<dbReference type="Gene3D" id="2.130.10.10">
    <property type="entry name" value="YVTN repeat-like/Quinoprotein amine dehydrogenase"/>
    <property type="match status" value="1"/>
</dbReference>
<feature type="compositionally biased region" description="Polar residues" evidence="17">
    <location>
        <begin position="904"/>
        <end position="929"/>
    </location>
</feature>
<gene>
    <name evidence="19" type="ORF">SPPG_00469</name>
</gene>
<keyword evidence="6" id="KW-0813">Transport</keyword>
<keyword evidence="20" id="KW-1185">Reference proteome</keyword>
<feature type="repeat" description="WD" evidence="16">
    <location>
        <begin position="263"/>
        <end position="305"/>
    </location>
</feature>
<feature type="region of interest" description="Disordered" evidence="17">
    <location>
        <begin position="1359"/>
        <end position="1378"/>
    </location>
</feature>
<proteinExistence type="inferred from homology"/>
<dbReference type="FunFam" id="2.130.10.10:FF:000526">
    <property type="entry name" value="Protein transport protein SEC31"/>
    <property type="match status" value="1"/>
</dbReference>
<dbReference type="InterPro" id="IPR009917">
    <property type="entry name" value="SRA1/Sec31"/>
</dbReference>
<feature type="compositionally biased region" description="Pro residues" evidence="17">
    <location>
        <begin position="1169"/>
        <end position="1184"/>
    </location>
</feature>
<dbReference type="Proteomes" id="UP000053201">
    <property type="component" value="Unassembled WGS sequence"/>
</dbReference>
<dbReference type="SUPFAM" id="SSF50978">
    <property type="entry name" value="WD40 repeat-like"/>
    <property type="match status" value="1"/>
</dbReference>
<feature type="compositionally biased region" description="Pro residues" evidence="17">
    <location>
        <begin position="975"/>
        <end position="987"/>
    </location>
</feature>
<reference evidence="19 20" key="1">
    <citation type="submission" date="2009-08" db="EMBL/GenBank/DDBJ databases">
        <title>The Genome Sequence of Spizellomyces punctatus strain DAOM BR117.</title>
        <authorList>
            <consortium name="The Broad Institute Genome Sequencing Platform"/>
            <person name="Russ C."/>
            <person name="Cuomo C."/>
            <person name="Shea T."/>
            <person name="Young S.K."/>
            <person name="Zeng Q."/>
            <person name="Koehrsen M."/>
            <person name="Haas B."/>
            <person name="Borodovsky M."/>
            <person name="Guigo R."/>
            <person name="Alvarado L."/>
            <person name="Berlin A."/>
            <person name="Bochicchio J."/>
            <person name="Borenstein D."/>
            <person name="Chapman S."/>
            <person name="Chen Z."/>
            <person name="Engels R."/>
            <person name="Freedman E."/>
            <person name="Gellesch M."/>
            <person name="Goldberg J."/>
            <person name="Griggs A."/>
            <person name="Gujja S."/>
            <person name="Heiman D."/>
            <person name="Hepburn T."/>
            <person name="Howarth C."/>
            <person name="Jen D."/>
            <person name="Larson L."/>
            <person name="Lewis B."/>
            <person name="Mehta T."/>
            <person name="Park D."/>
            <person name="Pearson M."/>
            <person name="Roberts A."/>
            <person name="Saif S."/>
            <person name="Shenoy N."/>
            <person name="Sisk P."/>
            <person name="Stolte C."/>
            <person name="Sykes S."/>
            <person name="Thomson T."/>
            <person name="Walk T."/>
            <person name="White J."/>
            <person name="Yandava C."/>
            <person name="Burger G."/>
            <person name="Gray M.W."/>
            <person name="Holland P.W.H."/>
            <person name="King N."/>
            <person name="Lang F.B.F."/>
            <person name="Roger A.J."/>
            <person name="Ruiz-Trillo I."/>
            <person name="Lander E."/>
            <person name="Nusbaum C."/>
        </authorList>
    </citation>
    <scope>NUCLEOTIDE SEQUENCE [LARGE SCALE GENOMIC DNA]</scope>
    <source>
        <strain evidence="19 20">DAOM BR117</strain>
    </source>
</reference>
<keyword evidence="12" id="KW-0472">Membrane</keyword>
<dbReference type="Pfam" id="PF00400">
    <property type="entry name" value="WD40"/>
    <property type="match status" value="2"/>
</dbReference>
<evidence type="ECO:0000256" key="15">
    <source>
        <dbReference type="ARBA" id="ARBA00025864"/>
    </source>
</evidence>
<evidence type="ECO:0000256" key="6">
    <source>
        <dbReference type="ARBA" id="ARBA00022448"/>
    </source>
</evidence>
<feature type="region of interest" description="Disordered" evidence="17">
    <location>
        <begin position="339"/>
        <end position="383"/>
    </location>
</feature>
<dbReference type="Gene3D" id="1.20.940.10">
    <property type="entry name" value="Functional domain of the splicing factor Prp18"/>
    <property type="match status" value="1"/>
</dbReference>
<dbReference type="PROSITE" id="PS50082">
    <property type="entry name" value="WD_REPEATS_2"/>
    <property type="match status" value="2"/>
</dbReference>
<dbReference type="GO" id="GO:0005789">
    <property type="term" value="C:endoplasmic reticulum membrane"/>
    <property type="evidence" value="ECO:0007669"/>
    <property type="project" value="UniProtKB-SubCell"/>
</dbReference>
<protein>
    <recommendedName>
        <fullName evidence="5">Protein transport protein SEC31</fullName>
    </recommendedName>
    <alternativeName>
        <fullName evidence="4">Protein transport protein sec31</fullName>
    </alternativeName>
</protein>
<feature type="compositionally biased region" description="Polar residues" evidence="17">
    <location>
        <begin position="957"/>
        <end position="972"/>
    </location>
</feature>
<keyword evidence="8" id="KW-0677">Repeat</keyword>
<evidence type="ECO:0000256" key="2">
    <source>
        <dbReference type="ARBA" id="ARBA00004397"/>
    </source>
</evidence>
<dbReference type="eggNOG" id="KOG0307">
    <property type="taxonomic scope" value="Eukaryota"/>
</dbReference>
<dbReference type="PANTHER" id="PTHR13923:SF11">
    <property type="entry name" value="SECRETORY 31, ISOFORM D"/>
    <property type="match status" value="1"/>
</dbReference>
<evidence type="ECO:0000256" key="4">
    <source>
        <dbReference type="ARBA" id="ARBA00013507"/>
    </source>
</evidence>
<dbReference type="PANTHER" id="PTHR13923">
    <property type="entry name" value="SEC31-RELATED PROTEIN"/>
    <property type="match status" value="1"/>
</dbReference>
<keyword evidence="10" id="KW-0931">ER-Golgi transport</keyword>
<keyword evidence="13" id="KW-0968">Cytoplasmic vesicle</keyword>
<feature type="domain" description="SRA1/Sec31" evidence="18">
    <location>
        <begin position="1170"/>
        <end position="1303"/>
    </location>
</feature>
<feature type="compositionally biased region" description="Low complexity" evidence="17">
    <location>
        <begin position="1309"/>
        <end position="1331"/>
    </location>
</feature>
<dbReference type="InterPro" id="IPR040251">
    <property type="entry name" value="SEC31-like"/>
</dbReference>
<evidence type="ECO:0000256" key="7">
    <source>
        <dbReference type="ARBA" id="ARBA00022574"/>
    </source>
</evidence>
<feature type="region of interest" description="Disordered" evidence="17">
    <location>
        <begin position="1309"/>
        <end position="1341"/>
    </location>
</feature>
<dbReference type="InParanoid" id="A0A0L0HTU5"/>
<dbReference type="OrthoDB" id="542917at2759"/>
<evidence type="ECO:0000313" key="20">
    <source>
        <dbReference type="Proteomes" id="UP000053201"/>
    </source>
</evidence>
<feature type="compositionally biased region" description="Low complexity" evidence="17">
    <location>
        <begin position="1032"/>
        <end position="1043"/>
    </location>
</feature>
<dbReference type="GO" id="GO:0090110">
    <property type="term" value="P:COPII-coated vesicle cargo loading"/>
    <property type="evidence" value="ECO:0007669"/>
    <property type="project" value="TreeGrafter"/>
</dbReference>
<dbReference type="SMART" id="SM00320">
    <property type="entry name" value="WD40"/>
    <property type="match status" value="5"/>
</dbReference>
<evidence type="ECO:0000256" key="5">
    <source>
        <dbReference type="ARBA" id="ARBA00021236"/>
    </source>
</evidence>
<dbReference type="GO" id="GO:0005198">
    <property type="term" value="F:structural molecule activity"/>
    <property type="evidence" value="ECO:0007669"/>
    <property type="project" value="TreeGrafter"/>
</dbReference>